<dbReference type="EMBL" id="FOQG01000004">
    <property type="protein sequence ID" value="SFI02011.1"/>
    <property type="molecule type" value="Genomic_DNA"/>
</dbReference>
<dbReference type="AlphaFoldDB" id="A0A1I3ETS2"/>
<gene>
    <name evidence="2" type="ORF">SAMN05216561_10448</name>
</gene>
<protein>
    <submittedName>
        <fullName evidence="2">Hemerythrin HHE cation binding domain-containing protein</fullName>
    </submittedName>
</protein>
<sequence length="161" mass="17672">MCEYCGCRQVVPIGELMDEHSALVDAGHYVRRDLGAGDHAAAMSRLTDLIAHLDRHVRREEDGIFRAMREAGEFVEEIDELEGEHRDLAETIGALDIDSADFATRVTALLDDLEVHVEREDLGIFPVSVVTLGASGWAIVDDAHAESPSFLHDATPPVRPS</sequence>
<reference evidence="2 3" key="1">
    <citation type="submission" date="2016-10" db="EMBL/GenBank/DDBJ databases">
        <authorList>
            <person name="de Groot N.N."/>
        </authorList>
    </citation>
    <scope>NUCLEOTIDE SEQUENCE [LARGE SCALE GENOMIC DNA]</scope>
    <source>
        <strain evidence="2 3">CGMCC 1.11156</strain>
    </source>
</reference>
<dbReference type="RefSeq" id="WP_091111338.1">
    <property type="nucleotide sequence ID" value="NZ_BKAF01000019.1"/>
</dbReference>
<dbReference type="STRING" id="1005945.SAMN05216561_10448"/>
<dbReference type="Pfam" id="PF01814">
    <property type="entry name" value="Hemerythrin"/>
    <property type="match status" value="1"/>
</dbReference>
<evidence type="ECO:0000259" key="1">
    <source>
        <dbReference type="Pfam" id="PF01814"/>
    </source>
</evidence>
<name>A0A1I3ETS2_9ACTN</name>
<proteinExistence type="predicted"/>
<keyword evidence="3" id="KW-1185">Reference proteome</keyword>
<dbReference type="Gene3D" id="1.20.120.520">
    <property type="entry name" value="nmb1532 protein domain like"/>
    <property type="match status" value="1"/>
</dbReference>
<accession>A0A1I3ETS2</accession>
<feature type="domain" description="Hemerythrin-like" evidence="1">
    <location>
        <begin position="12"/>
        <end position="126"/>
    </location>
</feature>
<dbReference type="Proteomes" id="UP000198649">
    <property type="component" value="Unassembled WGS sequence"/>
</dbReference>
<evidence type="ECO:0000313" key="3">
    <source>
        <dbReference type="Proteomes" id="UP000198649"/>
    </source>
</evidence>
<evidence type="ECO:0000313" key="2">
    <source>
        <dbReference type="EMBL" id="SFI02011.1"/>
    </source>
</evidence>
<organism evidence="2 3">
    <name type="scientific">Nocardioides psychrotolerans</name>
    <dbReference type="NCBI Taxonomy" id="1005945"/>
    <lineage>
        <taxon>Bacteria</taxon>
        <taxon>Bacillati</taxon>
        <taxon>Actinomycetota</taxon>
        <taxon>Actinomycetes</taxon>
        <taxon>Propionibacteriales</taxon>
        <taxon>Nocardioidaceae</taxon>
        <taxon>Nocardioides</taxon>
    </lineage>
</organism>
<dbReference type="OrthoDB" id="3381279at2"/>
<dbReference type="InterPro" id="IPR012312">
    <property type="entry name" value="Hemerythrin-like"/>
</dbReference>